<comment type="caution">
    <text evidence="5">The sequence shown here is derived from an EMBL/GenBank/DDBJ whole genome shotgun (WGS) entry which is preliminary data.</text>
</comment>
<dbReference type="SMART" id="SM00418">
    <property type="entry name" value="HTH_ARSR"/>
    <property type="match status" value="1"/>
</dbReference>
<dbReference type="PROSITE" id="PS50987">
    <property type="entry name" value="HTH_ARSR_2"/>
    <property type="match status" value="1"/>
</dbReference>
<dbReference type="InterPro" id="IPR001845">
    <property type="entry name" value="HTH_ArsR_DNA-bd_dom"/>
</dbReference>
<keyword evidence="3" id="KW-0804">Transcription</keyword>
<dbReference type="InterPro" id="IPR036388">
    <property type="entry name" value="WH-like_DNA-bd_sf"/>
</dbReference>
<keyword evidence="6" id="KW-1185">Reference proteome</keyword>
<dbReference type="PRINTS" id="PR00778">
    <property type="entry name" value="HTHARSR"/>
</dbReference>
<dbReference type="NCBIfam" id="NF033788">
    <property type="entry name" value="HTH_metalloreg"/>
    <property type="match status" value="1"/>
</dbReference>
<sequence length="254" mass="27158">MSMSVPVLILLRVRRLFRVPVLMAVLSALLSALLGAVLAGVLLAVPVPVPVAVPVTVLLIGHGGGCRLPGPRKAVPVSIAMALPAFASVRGPVPVSMLVFGVMPVEPAGGGRAGLLVRHGCLACGRGFLRGVYVVMYARDNESGAHPLHQQPTSSQVDTAVEAFRMLSDGTRLRLMWLLVSGEYDVSSLAELIGVARPSVSQHLAKLRLAGLVDTRRHGRRVLYRARDAHVRRLISEALFHADHEVSGIPRHEM</sequence>
<reference evidence="6" key="1">
    <citation type="journal article" date="2019" name="Int. J. Syst. Evol. Microbiol.">
        <title>The Global Catalogue of Microorganisms (GCM) 10K type strain sequencing project: providing services to taxonomists for standard genome sequencing and annotation.</title>
        <authorList>
            <consortium name="The Broad Institute Genomics Platform"/>
            <consortium name="The Broad Institute Genome Sequencing Center for Infectious Disease"/>
            <person name="Wu L."/>
            <person name="Ma J."/>
        </authorList>
    </citation>
    <scope>NUCLEOTIDE SEQUENCE [LARGE SCALE GENOMIC DNA]</scope>
    <source>
        <strain evidence="6">CECT 7649</strain>
    </source>
</reference>
<dbReference type="InterPro" id="IPR011991">
    <property type="entry name" value="ArsR-like_HTH"/>
</dbReference>
<dbReference type="RefSeq" id="WP_380828254.1">
    <property type="nucleotide sequence ID" value="NZ_JBHTCG010000012.1"/>
</dbReference>
<dbReference type="Pfam" id="PF01022">
    <property type="entry name" value="HTH_5"/>
    <property type="match status" value="1"/>
</dbReference>
<evidence type="ECO:0000256" key="3">
    <source>
        <dbReference type="ARBA" id="ARBA00023163"/>
    </source>
</evidence>
<feature type="domain" description="HTH arsR-type" evidence="4">
    <location>
        <begin position="152"/>
        <end position="246"/>
    </location>
</feature>
<dbReference type="InterPro" id="IPR036390">
    <property type="entry name" value="WH_DNA-bd_sf"/>
</dbReference>
<keyword evidence="2" id="KW-0238">DNA-binding</keyword>
<evidence type="ECO:0000256" key="2">
    <source>
        <dbReference type="ARBA" id="ARBA00023125"/>
    </source>
</evidence>
<gene>
    <name evidence="5" type="ORF">ACFQSB_19890</name>
</gene>
<dbReference type="Gene3D" id="1.10.10.10">
    <property type="entry name" value="Winged helix-like DNA-binding domain superfamily/Winged helix DNA-binding domain"/>
    <property type="match status" value="1"/>
</dbReference>
<dbReference type="Proteomes" id="UP001596496">
    <property type="component" value="Unassembled WGS sequence"/>
</dbReference>
<proteinExistence type="predicted"/>
<keyword evidence="1" id="KW-0805">Transcription regulation</keyword>
<accession>A0ABW2P5X1</accession>
<organism evidence="5 6">
    <name type="scientific">Sphaerisporangium rhizosphaerae</name>
    <dbReference type="NCBI Taxonomy" id="2269375"/>
    <lineage>
        <taxon>Bacteria</taxon>
        <taxon>Bacillati</taxon>
        <taxon>Actinomycetota</taxon>
        <taxon>Actinomycetes</taxon>
        <taxon>Streptosporangiales</taxon>
        <taxon>Streptosporangiaceae</taxon>
        <taxon>Sphaerisporangium</taxon>
    </lineage>
</organism>
<protein>
    <submittedName>
        <fullName evidence="5">ArsR/SmtB family transcription factor</fullName>
    </submittedName>
</protein>
<dbReference type="PANTHER" id="PTHR43132">
    <property type="entry name" value="ARSENICAL RESISTANCE OPERON REPRESSOR ARSR-RELATED"/>
    <property type="match status" value="1"/>
</dbReference>
<dbReference type="SUPFAM" id="SSF46785">
    <property type="entry name" value="Winged helix' DNA-binding domain"/>
    <property type="match status" value="1"/>
</dbReference>
<dbReference type="EMBL" id="JBHTCG010000012">
    <property type="protein sequence ID" value="MFC7384483.1"/>
    <property type="molecule type" value="Genomic_DNA"/>
</dbReference>
<evidence type="ECO:0000313" key="5">
    <source>
        <dbReference type="EMBL" id="MFC7384483.1"/>
    </source>
</evidence>
<dbReference type="InterPro" id="IPR051011">
    <property type="entry name" value="Metal_resp_trans_reg"/>
</dbReference>
<evidence type="ECO:0000259" key="4">
    <source>
        <dbReference type="PROSITE" id="PS50987"/>
    </source>
</evidence>
<dbReference type="PANTHER" id="PTHR43132:SF8">
    <property type="entry name" value="HTH-TYPE TRANSCRIPTIONAL REGULATOR KMTR"/>
    <property type="match status" value="1"/>
</dbReference>
<evidence type="ECO:0000313" key="6">
    <source>
        <dbReference type="Proteomes" id="UP001596496"/>
    </source>
</evidence>
<dbReference type="CDD" id="cd00090">
    <property type="entry name" value="HTH_ARSR"/>
    <property type="match status" value="1"/>
</dbReference>
<evidence type="ECO:0000256" key="1">
    <source>
        <dbReference type="ARBA" id="ARBA00023015"/>
    </source>
</evidence>
<name>A0ABW2P5X1_9ACTN</name>